<proteinExistence type="predicted"/>
<dbReference type="Proteomes" id="UP001268542">
    <property type="component" value="Unassembled WGS sequence"/>
</dbReference>
<sequence>MPDLVLNGAPVTTAATTVAGLVEDFLDAFLDPRSGDLQGCAVAVDGIVVPRADHATTALRDGAVVEVVTAVQGG</sequence>
<dbReference type="InterPro" id="IPR010035">
    <property type="entry name" value="Thi_S"/>
</dbReference>
<evidence type="ECO:0000313" key="1">
    <source>
        <dbReference type="EMBL" id="MDT9594449.1"/>
    </source>
</evidence>
<dbReference type="Gene3D" id="3.10.20.30">
    <property type="match status" value="1"/>
</dbReference>
<evidence type="ECO:0000313" key="2">
    <source>
        <dbReference type="Proteomes" id="UP001268542"/>
    </source>
</evidence>
<dbReference type="PANTHER" id="PTHR34472">
    <property type="entry name" value="SULFUR CARRIER PROTEIN THIS"/>
    <property type="match status" value="1"/>
</dbReference>
<dbReference type="NCBIfam" id="TIGR01683">
    <property type="entry name" value="thiS"/>
    <property type="match status" value="1"/>
</dbReference>
<dbReference type="EMBL" id="JAVYII010000006">
    <property type="protein sequence ID" value="MDT9594449.1"/>
    <property type="molecule type" value="Genomic_DNA"/>
</dbReference>
<accession>A0ABU3PZ72</accession>
<dbReference type="InterPro" id="IPR003749">
    <property type="entry name" value="ThiS/MoaD-like"/>
</dbReference>
<name>A0ABU3PZ72_9ACTN</name>
<organism evidence="1 2">
    <name type="scientific">Nocardioides imazamoxiresistens</name>
    <dbReference type="NCBI Taxonomy" id="3231893"/>
    <lineage>
        <taxon>Bacteria</taxon>
        <taxon>Bacillati</taxon>
        <taxon>Actinomycetota</taxon>
        <taxon>Actinomycetes</taxon>
        <taxon>Propionibacteriales</taxon>
        <taxon>Nocardioidaceae</taxon>
        <taxon>Nocardioides</taxon>
    </lineage>
</organism>
<dbReference type="SUPFAM" id="SSF54285">
    <property type="entry name" value="MoaD/ThiS"/>
    <property type="match status" value="1"/>
</dbReference>
<comment type="caution">
    <text evidence="1">The sequence shown here is derived from an EMBL/GenBank/DDBJ whole genome shotgun (WGS) entry which is preliminary data.</text>
</comment>
<gene>
    <name evidence="1" type="primary">thiS</name>
    <name evidence="1" type="ORF">RDV89_15300</name>
</gene>
<keyword evidence="2" id="KW-1185">Reference proteome</keyword>
<dbReference type="InterPro" id="IPR012675">
    <property type="entry name" value="Beta-grasp_dom_sf"/>
</dbReference>
<reference evidence="1 2" key="1">
    <citation type="submission" date="2023-08" db="EMBL/GenBank/DDBJ databases">
        <title>Nocardioides seae sp. nov., a bacterium isolated from a soil.</title>
        <authorList>
            <person name="Wang X."/>
        </authorList>
    </citation>
    <scope>NUCLEOTIDE SEQUENCE [LARGE SCALE GENOMIC DNA]</scope>
    <source>
        <strain evidence="1 2">YZH12</strain>
    </source>
</reference>
<dbReference type="CDD" id="cd00565">
    <property type="entry name" value="Ubl_ThiS"/>
    <property type="match status" value="1"/>
</dbReference>
<dbReference type="PANTHER" id="PTHR34472:SF1">
    <property type="entry name" value="SULFUR CARRIER PROTEIN THIS"/>
    <property type="match status" value="1"/>
</dbReference>
<dbReference type="RefSeq" id="WP_315734217.1">
    <property type="nucleotide sequence ID" value="NZ_JAVYII010000006.1"/>
</dbReference>
<dbReference type="InterPro" id="IPR016155">
    <property type="entry name" value="Mopterin_synth/thiamin_S_b"/>
</dbReference>
<protein>
    <submittedName>
        <fullName evidence="1">Sulfur carrier protein ThiS</fullName>
    </submittedName>
</protein>
<dbReference type="Pfam" id="PF02597">
    <property type="entry name" value="ThiS"/>
    <property type="match status" value="1"/>
</dbReference>